<keyword evidence="1" id="KW-0175">Coiled coil</keyword>
<name>A0A067L1J4_JATCU</name>
<dbReference type="InterPro" id="IPR021042">
    <property type="entry name" value="Herpes_UL139_cytomegalovirus"/>
</dbReference>
<evidence type="ECO:0000256" key="1">
    <source>
        <dbReference type="SAM" id="Coils"/>
    </source>
</evidence>
<feature type="coiled-coil region" evidence="1">
    <location>
        <begin position="14"/>
        <end position="42"/>
    </location>
</feature>
<gene>
    <name evidence="2" type="ORF">JCGZ_04622</name>
</gene>
<evidence type="ECO:0000313" key="2">
    <source>
        <dbReference type="EMBL" id="KDP37979.1"/>
    </source>
</evidence>
<feature type="coiled-coil region" evidence="1">
    <location>
        <begin position="81"/>
        <end position="183"/>
    </location>
</feature>
<keyword evidence="3" id="KW-1185">Reference proteome</keyword>
<dbReference type="PANTHER" id="PTHR37214:SF2">
    <property type="entry name" value="CYTOMEGALOVIRUS UL139 PROTEIN"/>
    <property type="match status" value="1"/>
</dbReference>
<dbReference type="OrthoDB" id="1903594at2759"/>
<accession>A0A067L1J4</accession>
<dbReference type="AlphaFoldDB" id="A0A067L1J4"/>
<proteinExistence type="predicted"/>
<dbReference type="Proteomes" id="UP000027138">
    <property type="component" value="Unassembled WGS sequence"/>
</dbReference>
<evidence type="ECO:0000313" key="3">
    <source>
        <dbReference type="Proteomes" id="UP000027138"/>
    </source>
</evidence>
<dbReference type="Pfam" id="PF12507">
    <property type="entry name" value="HCMV_UL139"/>
    <property type="match status" value="1"/>
</dbReference>
<organism evidence="2 3">
    <name type="scientific">Jatropha curcas</name>
    <name type="common">Barbados nut</name>
    <dbReference type="NCBI Taxonomy" id="180498"/>
    <lineage>
        <taxon>Eukaryota</taxon>
        <taxon>Viridiplantae</taxon>
        <taxon>Streptophyta</taxon>
        <taxon>Embryophyta</taxon>
        <taxon>Tracheophyta</taxon>
        <taxon>Spermatophyta</taxon>
        <taxon>Magnoliopsida</taxon>
        <taxon>eudicotyledons</taxon>
        <taxon>Gunneridae</taxon>
        <taxon>Pentapetalae</taxon>
        <taxon>rosids</taxon>
        <taxon>fabids</taxon>
        <taxon>Malpighiales</taxon>
        <taxon>Euphorbiaceae</taxon>
        <taxon>Crotonoideae</taxon>
        <taxon>Jatropheae</taxon>
        <taxon>Jatropha</taxon>
    </lineage>
</organism>
<reference evidence="2 3" key="1">
    <citation type="journal article" date="2014" name="PLoS ONE">
        <title>Global Analysis of Gene Expression Profiles in Physic Nut (Jatropha curcas L.) Seedlings Exposed to Salt Stress.</title>
        <authorList>
            <person name="Zhang L."/>
            <person name="Zhang C."/>
            <person name="Wu P."/>
            <person name="Chen Y."/>
            <person name="Li M."/>
            <person name="Jiang H."/>
            <person name="Wu G."/>
        </authorList>
    </citation>
    <scope>NUCLEOTIDE SEQUENCE [LARGE SCALE GENOMIC DNA]</scope>
    <source>
        <strain evidence="3">cv. GZQX0401</strain>
        <tissue evidence="2">Young leaves</tissue>
    </source>
</reference>
<dbReference type="EMBL" id="KK914370">
    <property type="protein sequence ID" value="KDP37979.1"/>
    <property type="molecule type" value="Genomic_DNA"/>
</dbReference>
<sequence>MALSSAFRERLEHMEHTRNQRLSLLQAEKELQENKLQILASKQAEIRSMEQRCLLMDHEIAFQNFKILALKSEIESLDARYNTDLHQLRVLKSEIEELEQTEKEKEKFYELKRNEMKKFREDLEKFVTESKMKVNDLKNKVNELNSTFIKLQGNNGHLSNSEIAAAEMRKAELVAMKENLEQILVSNYQRRSNLQNQLEIILRTDNQEKKKFSLFKGNNSVVK</sequence>
<protein>
    <submittedName>
        <fullName evidence="2">Uncharacterized protein</fullName>
    </submittedName>
</protein>
<dbReference type="PANTHER" id="PTHR37214">
    <property type="entry name" value="CYTOMEGALOVIRUS UL139 PROTEIN"/>
    <property type="match status" value="1"/>
</dbReference>